<dbReference type="Gene3D" id="3.40.50.300">
    <property type="entry name" value="P-loop containing nucleotide triphosphate hydrolases"/>
    <property type="match status" value="1"/>
</dbReference>
<accession>U1QHK5</accession>
<dbReference type="InterPro" id="IPR027417">
    <property type="entry name" value="P-loop_NTPase"/>
</dbReference>
<evidence type="ECO:0000313" key="1">
    <source>
        <dbReference type="EMBL" id="ERH21721.1"/>
    </source>
</evidence>
<feature type="non-terminal residue" evidence="1">
    <location>
        <position position="99"/>
    </location>
</feature>
<dbReference type="AlphaFoldDB" id="U1QHK5"/>
<reference evidence="1 2" key="1">
    <citation type="submission" date="2013-06" db="EMBL/GenBank/DDBJ databases">
        <authorList>
            <person name="Weinstock G."/>
            <person name="Sodergren E."/>
            <person name="Lobos E.A."/>
            <person name="Fulton L."/>
            <person name="Fulton R."/>
            <person name="Courtney L."/>
            <person name="Fronick C."/>
            <person name="O'Laughlin M."/>
            <person name="Godfrey J."/>
            <person name="Wilson R.M."/>
            <person name="Miner T."/>
            <person name="Farmer C."/>
            <person name="Delehaunty K."/>
            <person name="Cordes M."/>
            <person name="Minx P."/>
            <person name="Tomlinson C."/>
            <person name="Chen J."/>
            <person name="Wollam A."/>
            <person name="Pepin K.H."/>
            <person name="Bhonagiri V."/>
            <person name="Zhang X."/>
            <person name="Warren W."/>
            <person name="Mitreva M."/>
            <person name="Mardis E.R."/>
            <person name="Wilson R.K."/>
        </authorList>
    </citation>
    <scope>NUCLEOTIDE SEQUENCE [LARGE SCALE GENOMIC DNA]</scope>
    <source>
        <strain evidence="1 2">F0510</strain>
    </source>
</reference>
<gene>
    <name evidence="1" type="ORF">HMPREF1549_00532</name>
</gene>
<protein>
    <submittedName>
        <fullName evidence="1">Uncharacterized protein</fullName>
    </submittedName>
</protein>
<dbReference type="EMBL" id="AWSD01000053">
    <property type="protein sequence ID" value="ERH21721.1"/>
    <property type="molecule type" value="Genomic_DNA"/>
</dbReference>
<proteinExistence type="predicted"/>
<sequence length="99" mass="9887">MSRPTDPIRALLASPPHLPVVEALPELRERLSSGSDGVGACLVLTAPPGTGKTTLVPPLLADVLVQAGTTSGTGAGHGPGGEPGRVVVTQPRRIAARAA</sequence>
<evidence type="ECO:0000313" key="2">
    <source>
        <dbReference type="Proteomes" id="UP000016498"/>
    </source>
</evidence>
<dbReference type="Proteomes" id="UP000016498">
    <property type="component" value="Unassembled WGS sequence"/>
</dbReference>
<dbReference type="HOGENOM" id="CLU_2364369_0_0_11"/>
<dbReference type="RefSeq" id="WP_021605278.1">
    <property type="nucleotide sequence ID" value="NZ_KE951569.1"/>
</dbReference>
<name>U1QHK5_9ACTO</name>
<comment type="caution">
    <text evidence="1">The sequence shown here is derived from an EMBL/GenBank/DDBJ whole genome shotgun (WGS) entry which is preliminary data.</text>
</comment>
<organism evidence="1 2">
    <name type="scientific">Actinomyces johnsonii F0510</name>
    <dbReference type="NCBI Taxonomy" id="1227262"/>
    <lineage>
        <taxon>Bacteria</taxon>
        <taxon>Bacillati</taxon>
        <taxon>Actinomycetota</taxon>
        <taxon>Actinomycetes</taxon>
        <taxon>Actinomycetales</taxon>
        <taxon>Actinomycetaceae</taxon>
        <taxon>Actinomyces</taxon>
    </lineage>
</organism>
<dbReference type="SUPFAM" id="SSF52540">
    <property type="entry name" value="P-loop containing nucleoside triphosphate hydrolases"/>
    <property type="match status" value="1"/>
</dbReference>